<evidence type="ECO:0000313" key="5">
    <source>
        <dbReference type="EMBL" id="TPE49813.1"/>
    </source>
</evidence>
<sequence length="92" mass="10750">MAMIKKSITVTDQQDHWIKSQIEMGFYGNESEVFRELIRERQLRERASTQALEAVREKLEQAEQNGFCEQSPSEILQDIKNGFGKHAHQDQQ</sequence>
<keyword evidence="6" id="KW-1185">Reference proteome</keyword>
<evidence type="ECO:0000256" key="2">
    <source>
        <dbReference type="ARBA" id="ARBA00017940"/>
    </source>
</evidence>
<evidence type="ECO:0000256" key="1">
    <source>
        <dbReference type="ARBA" id="ARBA00008580"/>
    </source>
</evidence>
<dbReference type="Proteomes" id="UP000315901">
    <property type="component" value="Unassembled WGS sequence"/>
</dbReference>
<dbReference type="Pfam" id="PF03693">
    <property type="entry name" value="ParD_antitoxin"/>
    <property type="match status" value="1"/>
</dbReference>
<gene>
    <name evidence="5" type="ORF">FJM67_11415</name>
</gene>
<dbReference type="EMBL" id="VFRR01000022">
    <property type="protein sequence ID" value="TPE49813.1"/>
    <property type="molecule type" value="Genomic_DNA"/>
</dbReference>
<organism evidence="5 6">
    <name type="scientific">Maribrevibacterium harenarium</name>
    <dbReference type="NCBI Taxonomy" id="2589817"/>
    <lineage>
        <taxon>Bacteria</taxon>
        <taxon>Pseudomonadati</taxon>
        <taxon>Pseudomonadota</taxon>
        <taxon>Gammaproteobacteria</taxon>
        <taxon>Oceanospirillales</taxon>
        <taxon>Oceanospirillaceae</taxon>
        <taxon>Maribrevibacterium</taxon>
    </lineage>
</organism>
<name>A0A501WIU2_9GAMM</name>
<evidence type="ECO:0000313" key="6">
    <source>
        <dbReference type="Proteomes" id="UP000315901"/>
    </source>
</evidence>
<dbReference type="OrthoDB" id="9811310at2"/>
<proteinExistence type="inferred from homology"/>
<dbReference type="Gene3D" id="6.10.10.120">
    <property type="entry name" value="Antitoxin ParD1-like"/>
    <property type="match status" value="1"/>
</dbReference>
<dbReference type="InterPro" id="IPR022789">
    <property type="entry name" value="ParD"/>
</dbReference>
<comment type="caution">
    <text evidence="5">The sequence shown here is derived from an EMBL/GenBank/DDBJ whole genome shotgun (WGS) entry which is preliminary data.</text>
</comment>
<dbReference type="AlphaFoldDB" id="A0A501WIU2"/>
<keyword evidence="3" id="KW-1277">Toxin-antitoxin system</keyword>
<dbReference type="NCBIfam" id="TIGR02606">
    <property type="entry name" value="antidote_CC2985"/>
    <property type="match status" value="1"/>
</dbReference>
<dbReference type="GO" id="GO:0006355">
    <property type="term" value="P:regulation of DNA-templated transcription"/>
    <property type="evidence" value="ECO:0007669"/>
    <property type="project" value="InterPro"/>
</dbReference>
<dbReference type="RefSeq" id="WP_140589401.1">
    <property type="nucleotide sequence ID" value="NZ_VFRR01000022.1"/>
</dbReference>
<dbReference type="PANTHER" id="PTHR36582:SF2">
    <property type="entry name" value="ANTITOXIN PARD"/>
    <property type="match status" value="1"/>
</dbReference>
<reference evidence="5 6" key="1">
    <citation type="submission" date="2019-06" db="EMBL/GenBank/DDBJ databases">
        <title>A novel bacterium of genus Marinomonas, isolated from coastal sand.</title>
        <authorList>
            <person name="Huang H."/>
            <person name="Mo K."/>
            <person name="Hu Y."/>
        </authorList>
    </citation>
    <scope>NUCLEOTIDE SEQUENCE [LARGE SCALE GENOMIC DNA]</scope>
    <source>
        <strain evidence="5 6">HB171799</strain>
    </source>
</reference>
<comment type="similarity">
    <text evidence="1">Belongs to the ParD antitoxin family.</text>
</comment>
<dbReference type="InterPro" id="IPR038296">
    <property type="entry name" value="ParD_sf"/>
</dbReference>
<protein>
    <recommendedName>
        <fullName evidence="2">Antitoxin ParD</fullName>
    </recommendedName>
</protein>
<evidence type="ECO:0000256" key="3">
    <source>
        <dbReference type="ARBA" id="ARBA00022649"/>
    </source>
</evidence>
<dbReference type="InterPro" id="IPR010985">
    <property type="entry name" value="Ribbon_hlx_hlx"/>
</dbReference>
<dbReference type="PANTHER" id="PTHR36582">
    <property type="entry name" value="ANTITOXIN PARD"/>
    <property type="match status" value="1"/>
</dbReference>
<evidence type="ECO:0000256" key="4">
    <source>
        <dbReference type="ARBA" id="ARBA00037106"/>
    </source>
</evidence>
<accession>A0A501WIU2</accession>
<dbReference type="SUPFAM" id="SSF47598">
    <property type="entry name" value="Ribbon-helix-helix"/>
    <property type="match status" value="1"/>
</dbReference>
<comment type="function">
    <text evidence="4">Antitoxin component of a type II toxin-antitoxin (TA) system. Neutralizes the effect of toxin ParE.</text>
</comment>